<evidence type="ECO:0000256" key="4">
    <source>
        <dbReference type="ARBA" id="ARBA00023136"/>
    </source>
</evidence>
<keyword evidence="3 6" id="KW-1133">Transmembrane helix</keyword>
<keyword evidence="4 6" id="KW-0472">Membrane</keyword>
<name>Q5AX83_EMENI</name>
<dbReference type="PANTHER" id="PTHR48022:SF15">
    <property type="entry name" value="ALPHA-GLUCOSIDE TRANSPORTER, PUTATIVE (AFU_ORTHOLOGUE AFUA_5G00500)-RELATED"/>
    <property type="match status" value="1"/>
</dbReference>
<proteinExistence type="predicted"/>
<evidence type="ECO:0000256" key="6">
    <source>
        <dbReference type="SAM" id="Phobius"/>
    </source>
</evidence>
<keyword evidence="2 6" id="KW-0812">Transmembrane</keyword>
<feature type="transmembrane region" description="Helical" evidence="6">
    <location>
        <begin position="127"/>
        <end position="150"/>
    </location>
</feature>
<dbReference type="InParanoid" id="Q5AX83"/>
<reference evidence="8" key="1">
    <citation type="journal article" date="2005" name="Nature">
        <title>Sequencing of Aspergillus nidulans and comparative analysis with A. fumigatus and A. oryzae.</title>
        <authorList>
            <person name="Galagan J.E."/>
            <person name="Calvo S.E."/>
            <person name="Cuomo C."/>
            <person name="Ma L.J."/>
            <person name="Wortman J.R."/>
            <person name="Batzoglou S."/>
            <person name="Lee S.I."/>
            <person name="Basturkmen M."/>
            <person name="Spevak C.C."/>
            <person name="Clutterbuck J."/>
            <person name="Kapitonov V."/>
            <person name="Jurka J."/>
            <person name="Scazzocchio C."/>
            <person name="Farman M."/>
            <person name="Butler J."/>
            <person name="Purcell S."/>
            <person name="Harris S."/>
            <person name="Braus G.H."/>
            <person name="Draht O."/>
            <person name="Busch S."/>
            <person name="D'Enfert C."/>
            <person name="Bouchier C."/>
            <person name="Goldman G.H."/>
            <person name="Bell-Pedersen D."/>
            <person name="Griffiths-Jones S."/>
            <person name="Doonan J.H."/>
            <person name="Yu J."/>
            <person name="Vienken K."/>
            <person name="Pain A."/>
            <person name="Freitag M."/>
            <person name="Selker E.U."/>
            <person name="Archer D.B."/>
            <person name="Penalva M.A."/>
            <person name="Oakley B.R."/>
            <person name="Momany M."/>
            <person name="Tanaka T."/>
            <person name="Kumagai T."/>
            <person name="Asai K."/>
            <person name="Machida M."/>
            <person name="Nierman W.C."/>
            <person name="Denning D.W."/>
            <person name="Caddick M."/>
            <person name="Hynes M."/>
            <person name="Paoletti M."/>
            <person name="Fischer R."/>
            <person name="Miller B."/>
            <person name="Dyer P."/>
            <person name="Sachs M.S."/>
            <person name="Osmani S.A."/>
            <person name="Birren B.W."/>
        </authorList>
    </citation>
    <scope>NUCLEOTIDE SEQUENCE [LARGE SCALE GENOMIC DNA]</scope>
    <source>
        <strain evidence="8">FGSC A4 / ATCC 38163 / CBS 112.46 / NRRL 194 / M139</strain>
    </source>
</reference>
<dbReference type="OMA" id="WAIIYQL"/>
<dbReference type="GO" id="GO:0008643">
    <property type="term" value="P:carbohydrate transport"/>
    <property type="evidence" value="ECO:0000318"/>
    <property type="project" value="GO_Central"/>
</dbReference>
<dbReference type="KEGG" id="ani:ANIA_07097"/>
<dbReference type="GO" id="GO:0016020">
    <property type="term" value="C:membrane"/>
    <property type="evidence" value="ECO:0000318"/>
    <property type="project" value="GO_Central"/>
</dbReference>
<organism evidence="7 8">
    <name type="scientific">Emericella nidulans (strain FGSC A4 / ATCC 38163 / CBS 112.46 / NRRL 194 / M139)</name>
    <name type="common">Aspergillus nidulans</name>
    <dbReference type="NCBI Taxonomy" id="227321"/>
    <lineage>
        <taxon>Eukaryota</taxon>
        <taxon>Fungi</taxon>
        <taxon>Dikarya</taxon>
        <taxon>Ascomycota</taxon>
        <taxon>Pezizomycotina</taxon>
        <taxon>Eurotiomycetes</taxon>
        <taxon>Eurotiomycetidae</taxon>
        <taxon>Eurotiales</taxon>
        <taxon>Aspergillaceae</taxon>
        <taxon>Aspergillus</taxon>
        <taxon>Aspergillus subgen. Nidulantes</taxon>
    </lineage>
</organism>
<evidence type="ECO:0000313" key="8">
    <source>
        <dbReference type="Proteomes" id="UP000000560"/>
    </source>
</evidence>
<feature type="compositionally biased region" description="Basic and acidic residues" evidence="5">
    <location>
        <begin position="452"/>
        <end position="470"/>
    </location>
</feature>
<accession>Q5AX83</accession>
<dbReference type="Gene3D" id="1.20.1250.20">
    <property type="entry name" value="MFS general substrate transporter like domains"/>
    <property type="match status" value="1"/>
</dbReference>
<feature type="region of interest" description="Disordered" evidence="5">
    <location>
        <begin position="450"/>
        <end position="470"/>
    </location>
</feature>
<evidence type="ECO:0000256" key="3">
    <source>
        <dbReference type="ARBA" id="ARBA00022989"/>
    </source>
</evidence>
<dbReference type="PANTHER" id="PTHR48022">
    <property type="entry name" value="PLASTIDIC GLUCOSE TRANSPORTER 4"/>
    <property type="match status" value="1"/>
</dbReference>
<evidence type="ECO:0000256" key="2">
    <source>
        <dbReference type="ARBA" id="ARBA00022692"/>
    </source>
</evidence>
<sequence>MPNTVDTHMDGYGSLKSPWCPPKTVWTSATGQFVYCSGPLPVGVEFNHRACEIVSTFIYAPLLWKHGRKSGILVASAISVAGLLQQLATHWRVHLTGRGGNGNAIGMMFTISPLWTGETCRPELRGFFLCFFNTSIVLGQFAMFVFILAVPVNCNGGYQSSGCISFQVISHPAATAQQLTFPAIPRPAGSSSPSLRTGSFETERHRKPGGSLQRVYGSKNEAFYGVEVRRIESENHQALAIQASLAQFSRHTFLGLDLWPKLSASTARAASAPNGHLRRQWPANDRRDFVIGYTTYFLDLIGVKDYFDASIILYVLMLLDSMAAFPLTEIIGRRTMIVVPQFWAIIYQLSIGSVGFILASESLRSTTHGLVTITNAAWGLIMQFTIPYMTPKSPGLQIQTQEISAPGWVHLPRNGSHRSRRWMYLYPETKGISFEAMDELYASGTMPRHFRAPSEQRRGGSSETKTEPPVHVEELPSYLSMVIWPSYTERPPDVECKNQGRYIGTE</sequence>
<dbReference type="InterPro" id="IPR005828">
    <property type="entry name" value="MFS_sugar_transport-like"/>
</dbReference>
<feature type="transmembrane region" description="Helical" evidence="6">
    <location>
        <begin position="306"/>
        <end position="325"/>
    </location>
</feature>
<dbReference type="GeneID" id="2869931"/>
<feature type="compositionally biased region" description="Polar residues" evidence="5">
    <location>
        <begin position="189"/>
        <end position="200"/>
    </location>
</feature>
<dbReference type="RefSeq" id="XP_664701.1">
    <property type="nucleotide sequence ID" value="XM_659609.1"/>
</dbReference>
<gene>
    <name evidence="7" type="ORF">ANIA_07097</name>
</gene>
<keyword evidence="8" id="KW-1185">Reference proteome</keyword>
<dbReference type="eggNOG" id="KOG0254">
    <property type="taxonomic scope" value="Eukaryota"/>
</dbReference>
<accession>C8VDD7</accession>
<comment type="subcellular location">
    <subcellularLocation>
        <location evidence="1">Membrane</location>
        <topology evidence="1">Multi-pass membrane protein</topology>
    </subcellularLocation>
</comment>
<evidence type="ECO:0000256" key="1">
    <source>
        <dbReference type="ARBA" id="ARBA00004141"/>
    </source>
</evidence>
<dbReference type="HOGENOM" id="CLU_001265_11_0_1"/>
<evidence type="ECO:0000313" key="7">
    <source>
        <dbReference type="EMBL" id="CBF79088.1"/>
    </source>
</evidence>
<protein>
    <submittedName>
        <fullName evidence="7">MFS alpha-glucoside transporter, putative (AFU_orthologue AFUA_5G00500)</fullName>
    </submittedName>
</protein>
<dbReference type="InterPro" id="IPR050360">
    <property type="entry name" value="MFS_Sugar_Transporters"/>
</dbReference>
<feature type="region of interest" description="Disordered" evidence="5">
    <location>
        <begin position="187"/>
        <end position="211"/>
    </location>
</feature>
<evidence type="ECO:0000256" key="5">
    <source>
        <dbReference type="SAM" id="MobiDB-lite"/>
    </source>
</evidence>
<dbReference type="Proteomes" id="UP000000560">
    <property type="component" value="Chromosome IV"/>
</dbReference>
<dbReference type="EMBL" id="BN001304">
    <property type="protein sequence ID" value="CBF79088.1"/>
    <property type="molecule type" value="Genomic_DNA"/>
</dbReference>
<dbReference type="GO" id="GO:0005351">
    <property type="term" value="F:carbohydrate:proton symporter activity"/>
    <property type="evidence" value="ECO:0000318"/>
    <property type="project" value="GO_Central"/>
</dbReference>
<dbReference type="AlphaFoldDB" id="Q5AX83"/>
<dbReference type="OrthoDB" id="6612291at2759"/>
<dbReference type="Pfam" id="PF00083">
    <property type="entry name" value="Sugar_tr"/>
    <property type="match status" value="1"/>
</dbReference>
<feature type="transmembrane region" description="Helical" evidence="6">
    <location>
        <begin position="337"/>
        <end position="358"/>
    </location>
</feature>
<reference evidence="8" key="2">
    <citation type="journal article" date="2009" name="Fungal Genet. Biol.">
        <title>The 2008 update of the Aspergillus nidulans genome annotation: a community effort.</title>
        <authorList>
            <person name="Wortman J.R."/>
            <person name="Gilsenan J.M."/>
            <person name="Joardar V."/>
            <person name="Deegan J."/>
            <person name="Clutterbuck J."/>
            <person name="Andersen M.R."/>
            <person name="Archer D."/>
            <person name="Bencina M."/>
            <person name="Braus G."/>
            <person name="Coutinho P."/>
            <person name="von Dohren H."/>
            <person name="Doonan J."/>
            <person name="Driessen A.J."/>
            <person name="Durek P."/>
            <person name="Espeso E."/>
            <person name="Fekete E."/>
            <person name="Flipphi M."/>
            <person name="Estrada C.G."/>
            <person name="Geysens S."/>
            <person name="Goldman G."/>
            <person name="de Groot P.W."/>
            <person name="Hansen K."/>
            <person name="Harris S.D."/>
            <person name="Heinekamp T."/>
            <person name="Helmstaedt K."/>
            <person name="Henrissat B."/>
            <person name="Hofmann G."/>
            <person name="Homan T."/>
            <person name="Horio T."/>
            <person name="Horiuchi H."/>
            <person name="James S."/>
            <person name="Jones M."/>
            <person name="Karaffa L."/>
            <person name="Karanyi Z."/>
            <person name="Kato M."/>
            <person name="Keller N."/>
            <person name="Kelly D.E."/>
            <person name="Kiel J.A."/>
            <person name="Kim J.M."/>
            <person name="van der Klei I.J."/>
            <person name="Klis F.M."/>
            <person name="Kovalchuk A."/>
            <person name="Krasevec N."/>
            <person name="Kubicek C.P."/>
            <person name="Liu B."/>
            <person name="Maccabe A."/>
            <person name="Meyer V."/>
            <person name="Mirabito P."/>
            <person name="Miskei M."/>
            <person name="Mos M."/>
            <person name="Mullins J."/>
            <person name="Nelson D.R."/>
            <person name="Nielsen J."/>
            <person name="Oakley B.R."/>
            <person name="Osmani S.A."/>
            <person name="Pakula T."/>
            <person name="Paszewski A."/>
            <person name="Paulsen I."/>
            <person name="Pilsyk S."/>
            <person name="Pocsi I."/>
            <person name="Punt P.J."/>
            <person name="Ram A.F."/>
            <person name="Ren Q."/>
            <person name="Robellet X."/>
            <person name="Robson G."/>
            <person name="Seiboth B."/>
            <person name="van Solingen P."/>
            <person name="Specht T."/>
            <person name="Sun J."/>
            <person name="Taheri-Talesh N."/>
            <person name="Takeshita N."/>
            <person name="Ussery D."/>
            <person name="vanKuyk P.A."/>
            <person name="Visser H."/>
            <person name="van de Vondervoort P.J."/>
            <person name="de Vries R.P."/>
            <person name="Walton J."/>
            <person name="Xiang X."/>
            <person name="Xiong Y."/>
            <person name="Zeng A.P."/>
            <person name="Brandt B.W."/>
            <person name="Cornell M.J."/>
            <person name="van den Hondel C.A."/>
            <person name="Visser J."/>
            <person name="Oliver S.G."/>
            <person name="Turner G."/>
        </authorList>
    </citation>
    <scope>GENOME REANNOTATION</scope>
    <source>
        <strain evidence="8">FGSC A4 / ATCC 38163 / CBS 112.46 / NRRL 194 / M139</strain>
    </source>
</reference>
<dbReference type="SUPFAM" id="SSF103473">
    <property type="entry name" value="MFS general substrate transporter"/>
    <property type="match status" value="1"/>
</dbReference>
<dbReference type="InterPro" id="IPR036259">
    <property type="entry name" value="MFS_trans_sf"/>
</dbReference>